<reference evidence="1 2" key="1">
    <citation type="submission" date="2019-07" db="EMBL/GenBank/DDBJ databases">
        <title>Genomes of Cafeteria roenbergensis.</title>
        <authorList>
            <person name="Fischer M.G."/>
            <person name="Hackl T."/>
            <person name="Roman M."/>
        </authorList>
    </citation>
    <scope>NUCLEOTIDE SEQUENCE [LARGE SCALE GENOMIC DNA]</scope>
    <source>
        <strain evidence="1 2">RCC970-E3</strain>
    </source>
</reference>
<evidence type="ECO:0000313" key="2">
    <source>
        <dbReference type="Proteomes" id="UP000324907"/>
    </source>
</evidence>
<dbReference type="AlphaFoldDB" id="A0A5A8D115"/>
<accession>A0A5A8D115</accession>
<dbReference type="Proteomes" id="UP000324907">
    <property type="component" value="Unassembled WGS sequence"/>
</dbReference>
<evidence type="ECO:0000313" key="1">
    <source>
        <dbReference type="EMBL" id="KAA0158444.1"/>
    </source>
</evidence>
<comment type="caution">
    <text evidence="1">The sequence shown here is derived from an EMBL/GenBank/DDBJ whole genome shotgun (WGS) entry which is preliminary data.</text>
</comment>
<name>A0A5A8D115_CAFRO</name>
<dbReference type="EMBL" id="VLTL01000147">
    <property type="protein sequence ID" value="KAA0158444.1"/>
    <property type="molecule type" value="Genomic_DNA"/>
</dbReference>
<organism evidence="1 2">
    <name type="scientific">Cafeteria roenbergensis</name>
    <name type="common">Marine flagellate</name>
    <dbReference type="NCBI Taxonomy" id="33653"/>
    <lineage>
        <taxon>Eukaryota</taxon>
        <taxon>Sar</taxon>
        <taxon>Stramenopiles</taxon>
        <taxon>Bigyra</taxon>
        <taxon>Opalozoa</taxon>
        <taxon>Bicosoecida</taxon>
        <taxon>Cafeteriaceae</taxon>
        <taxon>Cafeteria</taxon>
    </lineage>
</organism>
<protein>
    <submittedName>
        <fullName evidence="1">Uncharacterized protein</fullName>
    </submittedName>
</protein>
<sequence>MKDGSMLQVVHIDGLDKYLVNKRPGGRPALVLSVESLDDASTSLGAVGGVTTTLHGLRGGAPMRGRGSEGTPPHGQMIVTIDALPGLDLRLTELTELAPFWAESDAASNEHVDEALNPQEGSHLQRASLGCASVVGKQMGAGLRGRFRFLRDL</sequence>
<gene>
    <name evidence="1" type="ORF">FNF28_06208</name>
</gene>
<proteinExistence type="predicted"/>